<gene>
    <name evidence="2" type="ORF">H5P27_07490</name>
</gene>
<dbReference type="PANTHER" id="PTHR41339">
    <property type="entry name" value="LIPL48"/>
    <property type="match status" value="1"/>
</dbReference>
<dbReference type="EMBL" id="JACHVC010000007">
    <property type="protein sequence ID" value="MBC2605883.1"/>
    <property type="molecule type" value="Genomic_DNA"/>
</dbReference>
<evidence type="ECO:0000313" key="2">
    <source>
        <dbReference type="EMBL" id="MBC2605883.1"/>
    </source>
</evidence>
<feature type="signal peptide" evidence="1">
    <location>
        <begin position="1"/>
        <end position="19"/>
    </location>
</feature>
<name>A0A7X1E883_9BACT</name>
<protein>
    <submittedName>
        <fullName evidence="2">T9SS C-terminal target domain-containing protein</fullName>
    </submittedName>
</protein>
<dbReference type="RefSeq" id="WP_185659771.1">
    <property type="nucleotide sequence ID" value="NZ_CAWPOO010000007.1"/>
</dbReference>
<proteinExistence type="predicted"/>
<comment type="caution">
    <text evidence="2">The sequence shown here is derived from an EMBL/GenBank/DDBJ whole genome shotgun (WGS) entry which is preliminary data.</text>
</comment>
<organism evidence="2 3">
    <name type="scientific">Pelagicoccus albus</name>
    <dbReference type="NCBI Taxonomy" id="415222"/>
    <lineage>
        <taxon>Bacteria</taxon>
        <taxon>Pseudomonadati</taxon>
        <taxon>Verrucomicrobiota</taxon>
        <taxon>Opitutia</taxon>
        <taxon>Puniceicoccales</taxon>
        <taxon>Pelagicoccaceae</taxon>
        <taxon>Pelagicoccus</taxon>
    </lineage>
</organism>
<keyword evidence="3" id="KW-1185">Reference proteome</keyword>
<evidence type="ECO:0000256" key="1">
    <source>
        <dbReference type="SAM" id="SignalP"/>
    </source>
</evidence>
<sequence length="621" mass="65994">MKRTISILAAIASAAGIQAAVTSTSGDVVTYTGGLSEENRITEDTLWTNDFTYILDGKVYVTDGATLTIEPGTLIMAEDEQSDLASALIISRGSKIYAMGTPSNPIVFTTINDSITSVHDTSDLNDLDTGEWGGVVILGDGLLNSDKEKEGQTYPDIDDHVEGIPANEYTVFGGTSNDNSQGILRYVSIRHGGAVLDPDNELNGLTLGGVTDKTVIEFVEIFSNSDDSIEIFGGNVNPRYIVSAFSKDDSFDWDSGWEGYGQFWLSIGSATAAGNQDHGAEMDGIVFNGDNVVAEQRGMGIVYNATIVGPGSDSGVSEGLFEISDDAGVRYYNSIFSSFGASDHVIDIKDDAVDGITEIPEGDTVPRIDLQNNIWWDFAAGTDTSTWVNSLDDAGDVIFSDASHNNTVEDPMLRGISRINDGGFDPRPAADSPALTNALYAYPEGLMSVDYQGAFGTKNWLYGWTKLSIDGYLPETNEVAAARPGALSANLNVAAGANGTIDFAVYGELPSLFLIRAAGPKLADYNVTRTLMADPMITVRNFLTGEIVAEFTGWTDRADMVEALSSSVGLFSLAASDDYPTEDETSAVAIVSLNPGVYTVTISDETGNGGFVQASAFNIDL</sequence>
<dbReference type="Proteomes" id="UP000526501">
    <property type="component" value="Unassembled WGS sequence"/>
</dbReference>
<keyword evidence="1" id="KW-0732">Signal</keyword>
<dbReference type="AlphaFoldDB" id="A0A7X1E883"/>
<evidence type="ECO:0000313" key="3">
    <source>
        <dbReference type="Proteomes" id="UP000526501"/>
    </source>
</evidence>
<dbReference type="PANTHER" id="PTHR41339:SF1">
    <property type="entry name" value="SECRETED PROTEIN"/>
    <property type="match status" value="1"/>
</dbReference>
<reference evidence="2 3" key="1">
    <citation type="submission" date="2020-07" db="EMBL/GenBank/DDBJ databases">
        <authorList>
            <person name="Feng X."/>
        </authorList>
    </citation>
    <scope>NUCLEOTIDE SEQUENCE [LARGE SCALE GENOMIC DNA]</scope>
    <source>
        <strain evidence="2 3">JCM23202</strain>
    </source>
</reference>
<feature type="chain" id="PRO_5031346652" evidence="1">
    <location>
        <begin position="20"/>
        <end position="621"/>
    </location>
</feature>
<accession>A0A7X1E883</accession>